<name>A0A914HLF8_GLORO</name>
<accession>A0A914HLF8</accession>
<feature type="compositionally biased region" description="Basic and acidic residues" evidence="1">
    <location>
        <begin position="182"/>
        <end position="192"/>
    </location>
</feature>
<keyword evidence="2" id="KW-1185">Reference proteome</keyword>
<feature type="compositionally biased region" description="Low complexity" evidence="1">
    <location>
        <begin position="155"/>
        <end position="164"/>
    </location>
</feature>
<feature type="region of interest" description="Disordered" evidence="1">
    <location>
        <begin position="150"/>
        <end position="222"/>
    </location>
</feature>
<feature type="region of interest" description="Disordered" evidence="1">
    <location>
        <begin position="27"/>
        <end position="55"/>
    </location>
</feature>
<reference evidence="3" key="1">
    <citation type="submission" date="2022-11" db="UniProtKB">
        <authorList>
            <consortium name="WormBaseParasite"/>
        </authorList>
    </citation>
    <scope>IDENTIFICATION</scope>
</reference>
<dbReference type="AlphaFoldDB" id="A0A914HLF8"/>
<evidence type="ECO:0000313" key="2">
    <source>
        <dbReference type="Proteomes" id="UP000887572"/>
    </source>
</evidence>
<feature type="compositionally biased region" description="Basic and acidic residues" evidence="1">
    <location>
        <begin position="198"/>
        <end position="214"/>
    </location>
</feature>
<organism evidence="2 3">
    <name type="scientific">Globodera rostochiensis</name>
    <name type="common">Golden nematode worm</name>
    <name type="synonym">Heterodera rostochiensis</name>
    <dbReference type="NCBI Taxonomy" id="31243"/>
    <lineage>
        <taxon>Eukaryota</taxon>
        <taxon>Metazoa</taxon>
        <taxon>Ecdysozoa</taxon>
        <taxon>Nematoda</taxon>
        <taxon>Chromadorea</taxon>
        <taxon>Rhabditida</taxon>
        <taxon>Tylenchina</taxon>
        <taxon>Tylenchomorpha</taxon>
        <taxon>Tylenchoidea</taxon>
        <taxon>Heteroderidae</taxon>
        <taxon>Heteroderinae</taxon>
        <taxon>Globodera</taxon>
    </lineage>
</organism>
<proteinExistence type="predicted"/>
<sequence length="282" mass="31971">METPAGIDEVYKPHECRIHEAVFDTLSKPIHSTNDKRTHRSRSSPSPLKGRNQQQNGHRLHITWNHFGQKAKFHLDPNCRDLFEALHRSVHEELPNFRGNLAFKDYDKREVLIRCDRQIREAAASSRGGNRLHIYTTLSDTPSHHLAASELGTLSGSRPSSRVPPLRRPTTADSSTPLLRAPEGRGRRRVDEENFLQRAREAVGGRSDDEERRHQSGTVEPERTQTLSLAYPFWPAGAFPIFFRGCWIGPNKFVYGGGWGGWGPIPSRKNWHSVVGGGRPPW</sequence>
<dbReference type="WBParaSite" id="Gr19_v10_g17713.t1">
    <property type="protein sequence ID" value="Gr19_v10_g17713.t1"/>
    <property type="gene ID" value="Gr19_v10_g17713"/>
</dbReference>
<feature type="compositionally biased region" description="Polar residues" evidence="1">
    <location>
        <begin position="43"/>
        <end position="55"/>
    </location>
</feature>
<dbReference type="Proteomes" id="UP000887572">
    <property type="component" value="Unplaced"/>
</dbReference>
<evidence type="ECO:0000313" key="3">
    <source>
        <dbReference type="WBParaSite" id="Gr19_v10_g17713.t1"/>
    </source>
</evidence>
<protein>
    <submittedName>
        <fullName evidence="3">PB1 domain-containing protein</fullName>
    </submittedName>
</protein>
<evidence type="ECO:0000256" key="1">
    <source>
        <dbReference type="SAM" id="MobiDB-lite"/>
    </source>
</evidence>